<proteinExistence type="predicted"/>
<reference evidence="2 3" key="1">
    <citation type="submission" date="2018-10" db="EMBL/GenBank/DDBJ databases">
        <title>Genome sequencing of Arthrobacter oryzae TNB02.</title>
        <authorList>
            <person name="Cho Y.-J."/>
            <person name="Cho A."/>
            <person name="Kim O.-S."/>
        </authorList>
    </citation>
    <scope>NUCLEOTIDE SEQUENCE [LARGE SCALE GENOMIC DNA]</scope>
    <source>
        <strain evidence="2 3">TNB02</strain>
    </source>
</reference>
<evidence type="ECO:0000313" key="3">
    <source>
        <dbReference type="Proteomes" id="UP000273807"/>
    </source>
</evidence>
<name>A0A3N0C1N1_9MICC</name>
<accession>A0A3N0C1N1</accession>
<evidence type="ECO:0000313" key="2">
    <source>
        <dbReference type="EMBL" id="RNL55658.1"/>
    </source>
</evidence>
<evidence type="ECO:0000256" key="1">
    <source>
        <dbReference type="SAM" id="Phobius"/>
    </source>
</evidence>
<dbReference type="AlphaFoldDB" id="A0A3N0C1N1"/>
<keyword evidence="1" id="KW-0472">Membrane</keyword>
<comment type="caution">
    <text evidence="2">The sequence shown here is derived from an EMBL/GenBank/DDBJ whole genome shotgun (WGS) entry which is preliminary data.</text>
</comment>
<organism evidence="2 3">
    <name type="scientific">Arthrobacter oryzae</name>
    <dbReference type="NCBI Taxonomy" id="409290"/>
    <lineage>
        <taxon>Bacteria</taxon>
        <taxon>Bacillati</taxon>
        <taxon>Actinomycetota</taxon>
        <taxon>Actinomycetes</taxon>
        <taxon>Micrococcales</taxon>
        <taxon>Micrococcaceae</taxon>
        <taxon>Arthrobacter</taxon>
    </lineage>
</organism>
<keyword evidence="1" id="KW-1133">Transmembrane helix</keyword>
<gene>
    <name evidence="2" type="ORF">D7003_09590</name>
</gene>
<dbReference type="Proteomes" id="UP000273807">
    <property type="component" value="Unassembled WGS sequence"/>
</dbReference>
<dbReference type="OrthoDB" id="4951702at2"/>
<feature type="transmembrane region" description="Helical" evidence="1">
    <location>
        <begin position="58"/>
        <end position="75"/>
    </location>
</feature>
<feature type="transmembrane region" description="Helical" evidence="1">
    <location>
        <begin position="25"/>
        <end position="46"/>
    </location>
</feature>
<dbReference type="RefSeq" id="WP_123255231.1">
    <property type="nucleotide sequence ID" value="NZ_RBED01000091.1"/>
</dbReference>
<sequence>MSDQPPHSGRPHRAPHGAGMESPRILRFLAVIFTVAAAGSLVLVGVDLVIGRPSAGDIFITVLNALAAFLLWRKVSEQART</sequence>
<keyword evidence="1" id="KW-0812">Transmembrane</keyword>
<keyword evidence="3" id="KW-1185">Reference proteome</keyword>
<protein>
    <submittedName>
        <fullName evidence="2">Uncharacterized protein</fullName>
    </submittedName>
</protein>
<dbReference type="EMBL" id="RBED01000091">
    <property type="protein sequence ID" value="RNL55658.1"/>
    <property type="molecule type" value="Genomic_DNA"/>
</dbReference>